<gene>
    <name evidence="1" type="ORF">EW145_g7733</name>
</gene>
<name>A0A4S4KGP1_9AGAM</name>
<evidence type="ECO:0000313" key="2">
    <source>
        <dbReference type="Proteomes" id="UP000308199"/>
    </source>
</evidence>
<proteinExistence type="predicted"/>
<dbReference type="InterPro" id="IPR032675">
    <property type="entry name" value="LRR_dom_sf"/>
</dbReference>
<dbReference type="Gene3D" id="3.80.10.10">
    <property type="entry name" value="Ribonuclease Inhibitor"/>
    <property type="match status" value="1"/>
</dbReference>
<keyword evidence="2" id="KW-1185">Reference proteome</keyword>
<dbReference type="AlphaFoldDB" id="A0A4S4KGP1"/>
<protein>
    <recommendedName>
        <fullName evidence="3">F-box domain-containing protein</fullName>
    </recommendedName>
</protein>
<dbReference type="EMBL" id="SGPK01000855">
    <property type="protein sequence ID" value="THG96707.1"/>
    <property type="molecule type" value="Genomic_DNA"/>
</dbReference>
<reference evidence="1 2" key="1">
    <citation type="submission" date="2019-02" db="EMBL/GenBank/DDBJ databases">
        <title>Genome sequencing of the rare red list fungi Phellinidium pouzarii.</title>
        <authorList>
            <person name="Buettner E."/>
            <person name="Kellner H."/>
        </authorList>
    </citation>
    <scope>NUCLEOTIDE SEQUENCE [LARGE SCALE GENOMIC DNA]</scope>
    <source>
        <strain evidence="1 2">DSM 108285</strain>
    </source>
</reference>
<accession>A0A4S4KGP1</accession>
<evidence type="ECO:0000313" key="1">
    <source>
        <dbReference type="EMBL" id="THG96707.1"/>
    </source>
</evidence>
<organism evidence="1 2">
    <name type="scientific">Phellinidium pouzarii</name>
    <dbReference type="NCBI Taxonomy" id="167371"/>
    <lineage>
        <taxon>Eukaryota</taxon>
        <taxon>Fungi</taxon>
        <taxon>Dikarya</taxon>
        <taxon>Basidiomycota</taxon>
        <taxon>Agaricomycotina</taxon>
        <taxon>Agaricomycetes</taxon>
        <taxon>Hymenochaetales</taxon>
        <taxon>Hymenochaetaceae</taxon>
        <taxon>Phellinidium</taxon>
    </lineage>
</organism>
<comment type="caution">
    <text evidence="1">The sequence shown here is derived from an EMBL/GenBank/DDBJ whole genome shotgun (WGS) entry which is preliminary data.</text>
</comment>
<evidence type="ECO:0008006" key="3">
    <source>
        <dbReference type="Google" id="ProtNLM"/>
    </source>
</evidence>
<sequence>MHKSTANLDLESRSPPSHAAAQLLELYLSRSGDILPLDIFLDYSEVDHKEVNRSNNLSIAEKARREAYSTGMRRLAQILERVRLRWRFLAVSALRSFPAFSYQQRSLTPASGIVFSTLSDAQGFNLQYMSWLDFGWTHSQIAALVWLSSCPNLEHLCIGFYSVIETFSQSYAPPDVLPLTLSHLTDFELALNCSGGDPSSFLDFLIFPGLRKFKLTILEAVQLGPENQWRGVIEFLQRSEGAPLETLKLLGTPLNPQEFMEILQMTPGLRKLVFDGTLATAEILDQLSNPAAITPSIDSEYEVGDINSIRIPLCPRLEKLKLHNYSQPPFALADMAFSRCQHSSTAQARVGGELSLNVPCYSTLKYLIFVGDISLSPSNDPAFQACRDRGLKIIEKSRPL</sequence>
<dbReference type="Proteomes" id="UP000308199">
    <property type="component" value="Unassembled WGS sequence"/>
</dbReference>
<dbReference type="SUPFAM" id="SSF52047">
    <property type="entry name" value="RNI-like"/>
    <property type="match status" value="1"/>
</dbReference>
<dbReference type="OrthoDB" id="2269034at2759"/>